<feature type="chain" id="PRO_5043586055" description="Secreted protein" evidence="2">
    <location>
        <begin position="25"/>
        <end position="200"/>
    </location>
</feature>
<dbReference type="Proteomes" id="UP001066276">
    <property type="component" value="Chromosome 1_2"/>
</dbReference>
<evidence type="ECO:0000313" key="3">
    <source>
        <dbReference type="EMBL" id="KAJ1208758.1"/>
    </source>
</evidence>
<keyword evidence="2" id="KW-0732">Signal</keyword>
<feature type="region of interest" description="Disordered" evidence="1">
    <location>
        <begin position="153"/>
        <end position="174"/>
    </location>
</feature>
<dbReference type="AlphaFoldDB" id="A0AAV7W465"/>
<gene>
    <name evidence="3" type="ORF">NDU88_004141</name>
</gene>
<sequence>MVPGWRRAQPPVLCWHCLTSATLGSGVPRLGLPQSPLYFRGVGMSPVAPCSSFARARPGTSRRRTTCAPLAHLGIPAASLHARRLPVLLLCSGLAEPPTTLTSLGGKAPESPPQFTAGRHCLRHSLGVPSSPILPRTCTHRNSSPLLLVAGQATGSSRRQRGPDPHARAQKGLCGSPAVSLGHLPQCQHGLPRGRLLSPG</sequence>
<reference evidence="3" key="1">
    <citation type="journal article" date="2022" name="bioRxiv">
        <title>Sequencing and chromosome-scale assembly of the giantPleurodeles waltlgenome.</title>
        <authorList>
            <person name="Brown T."/>
            <person name="Elewa A."/>
            <person name="Iarovenko S."/>
            <person name="Subramanian E."/>
            <person name="Araus A.J."/>
            <person name="Petzold A."/>
            <person name="Susuki M."/>
            <person name="Suzuki K.-i.T."/>
            <person name="Hayashi T."/>
            <person name="Toyoda A."/>
            <person name="Oliveira C."/>
            <person name="Osipova E."/>
            <person name="Leigh N.D."/>
            <person name="Simon A."/>
            <person name="Yun M.H."/>
        </authorList>
    </citation>
    <scope>NUCLEOTIDE SEQUENCE</scope>
    <source>
        <strain evidence="3">20211129_DDA</strain>
        <tissue evidence="3">Liver</tissue>
    </source>
</reference>
<accession>A0AAV7W465</accession>
<proteinExistence type="predicted"/>
<evidence type="ECO:0000256" key="1">
    <source>
        <dbReference type="SAM" id="MobiDB-lite"/>
    </source>
</evidence>
<evidence type="ECO:0008006" key="5">
    <source>
        <dbReference type="Google" id="ProtNLM"/>
    </source>
</evidence>
<organism evidence="3 4">
    <name type="scientific">Pleurodeles waltl</name>
    <name type="common">Iberian ribbed newt</name>
    <dbReference type="NCBI Taxonomy" id="8319"/>
    <lineage>
        <taxon>Eukaryota</taxon>
        <taxon>Metazoa</taxon>
        <taxon>Chordata</taxon>
        <taxon>Craniata</taxon>
        <taxon>Vertebrata</taxon>
        <taxon>Euteleostomi</taxon>
        <taxon>Amphibia</taxon>
        <taxon>Batrachia</taxon>
        <taxon>Caudata</taxon>
        <taxon>Salamandroidea</taxon>
        <taxon>Salamandridae</taxon>
        <taxon>Pleurodelinae</taxon>
        <taxon>Pleurodeles</taxon>
    </lineage>
</organism>
<comment type="caution">
    <text evidence="3">The sequence shown here is derived from an EMBL/GenBank/DDBJ whole genome shotgun (WGS) entry which is preliminary data.</text>
</comment>
<name>A0AAV7W465_PLEWA</name>
<protein>
    <recommendedName>
        <fullName evidence="5">Secreted protein</fullName>
    </recommendedName>
</protein>
<evidence type="ECO:0000313" key="4">
    <source>
        <dbReference type="Proteomes" id="UP001066276"/>
    </source>
</evidence>
<keyword evidence="4" id="KW-1185">Reference proteome</keyword>
<dbReference type="EMBL" id="JANPWB010000002">
    <property type="protein sequence ID" value="KAJ1208758.1"/>
    <property type="molecule type" value="Genomic_DNA"/>
</dbReference>
<feature type="signal peptide" evidence="2">
    <location>
        <begin position="1"/>
        <end position="24"/>
    </location>
</feature>
<evidence type="ECO:0000256" key="2">
    <source>
        <dbReference type="SAM" id="SignalP"/>
    </source>
</evidence>